<dbReference type="Gene3D" id="3.30.70.340">
    <property type="entry name" value="Metallocarboxypeptidase-like"/>
    <property type="match status" value="1"/>
</dbReference>
<sequence>MRLVLCALLIGTTAGVPLEPCLDNARLLSAADTKPASAKAKSTIKGKDQPCGIQAAPSTFSAEDDNESRPEKIPGHLSQSKANQMSVRLLGHETAHKLSGFDLLMRDQALEEAEKRMKEQQTKNTENKEDISKMPEPASSMKGQPTMVNSKEKIIMNSTCSVSATDANQVVPFYNSENNIKVIASRVFAGGDRALGKPFMNKYMPIKVQPNNKPGKMGKALAVEHLTETTFMKKEEGLVSYSFESDMMTAGKSASRKTPSMPNAVKTDAEEKQADDARTSLKARDKLPIKSAAKIIPSRYSSAVLVEPTTVMDARSEEKGSFVKQETQPSGASVKSKTFTVKSASRQFGSIPERQPYTHERLLHPGEVNSYNGYKVYRAMVGFRSTESFFNELANDESQNVTFWQKPLVGRNVTFIMPTITAQTVEAALKKRKLRYTILTDNLKTWIDAERKELNPNLFLEERNMENFKLNKYHRLDEIYSYLDLLASKYPALVQLVTLGHTYEDNPIRGVVVSTGGNKRAIYIDSGIHASEWISIASGLYLLSSIVSGAKNDTEINTLLDRFDFHFVPVVNPDGYKHSWIGDRLWRKNRVRFQGYHWCAGVDPNRNFGYHWGDEGASANPCAQDYRGPFEFSESESRAVRDYVTSLKGNLSLYMSLHSFGQYLLLPYGAGPLLVSAQHDELMAAGSVFRDAIYKKSGQIYRVGSSKQLLYPASGTSNDWVHSQGVKYAFVAELCDQGDYGFLLPTSQILPTAIELFEGVKAVAKTIASTEL</sequence>
<keyword evidence="5" id="KW-0121">Carboxypeptidase</keyword>
<comment type="function">
    <text evidence="13">Involved in the digestion of the blood meal.</text>
</comment>
<feature type="region of interest" description="Disordered" evidence="15">
    <location>
        <begin position="32"/>
        <end position="80"/>
    </location>
</feature>
<keyword evidence="19" id="KW-1185">Reference proteome</keyword>
<proteinExistence type="inferred from homology"/>
<feature type="compositionally biased region" description="Polar residues" evidence="15">
    <location>
        <begin position="324"/>
        <end position="337"/>
    </location>
</feature>
<name>A0A7M7KA13_VARDE</name>
<evidence type="ECO:0000256" key="1">
    <source>
        <dbReference type="ARBA" id="ARBA00001947"/>
    </source>
</evidence>
<evidence type="ECO:0000256" key="3">
    <source>
        <dbReference type="ARBA" id="ARBA00005988"/>
    </source>
</evidence>
<dbReference type="FunCoup" id="A0A7M7KA13">
    <property type="interactions" value="16"/>
</dbReference>
<dbReference type="GO" id="GO:0004181">
    <property type="term" value="F:metallocarboxypeptidase activity"/>
    <property type="evidence" value="ECO:0007669"/>
    <property type="project" value="InterPro"/>
</dbReference>
<feature type="region of interest" description="Disordered" evidence="15">
    <location>
        <begin position="252"/>
        <end position="279"/>
    </location>
</feature>
<dbReference type="OrthoDB" id="3626597at2759"/>
<dbReference type="AlphaFoldDB" id="A0A7M7KA13"/>
<dbReference type="CDD" id="cd03860">
    <property type="entry name" value="M14_CP_A-B_like"/>
    <property type="match status" value="1"/>
</dbReference>
<evidence type="ECO:0000256" key="16">
    <source>
        <dbReference type="SAM" id="SignalP"/>
    </source>
</evidence>
<evidence type="ECO:0000256" key="2">
    <source>
        <dbReference type="ARBA" id="ARBA00004613"/>
    </source>
</evidence>
<dbReference type="Gene3D" id="3.40.630.10">
    <property type="entry name" value="Zn peptidases"/>
    <property type="match status" value="1"/>
</dbReference>
<dbReference type="PANTHER" id="PTHR11705:SF91">
    <property type="entry name" value="FI01817P-RELATED"/>
    <property type="match status" value="1"/>
</dbReference>
<dbReference type="GO" id="GO:0008270">
    <property type="term" value="F:zinc ion binding"/>
    <property type="evidence" value="ECO:0007669"/>
    <property type="project" value="InterPro"/>
</dbReference>
<evidence type="ECO:0000313" key="18">
    <source>
        <dbReference type="EnsemblMetazoa" id="XP_022657946"/>
    </source>
</evidence>
<dbReference type="SUPFAM" id="SSF54897">
    <property type="entry name" value="Protease propeptides/inhibitors"/>
    <property type="match status" value="1"/>
</dbReference>
<feature type="domain" description="Peptidase M14" evidence="17">
    <location>
        <begin position="472"/>
        <end position="767"/>
    </location>
</feature>
<keyword evidence="9" id="KW-0378">Hydrolase</keyword>
<evidence type="ECO:0000256" key="11">
    <source>
        <dbReference type="ARBA" id="ARBA00023049"/>
    </source>
</evidence>
<dbReference type="GeneID" id="111248985"/>
<evidence type="ECO:0000259" key="17">
    <source>
        <dbReference type="PROSITE" id="PS52035"/>
    </source>
</evidence>
<feature type="signal peptide" evidence="16">
    <location>
        <begin position="1"/>
        <end position="15"/>
    </location>
</feature>
<dbReference type="SMART" id="SM00631">
    <property type="entry name" value="Zn_pept"/>
    <property type="match status" value="1"/>
</dbReference>
<keyword evidence="11" id="KW-0482">Metalloprotease</keyword>
<dbReference type="PRINTS" id="PR00765">
    <property type="entry name" value="CRBOXYPTASEA"/>
</dbReference>
<feature type="compositionally biased region" description="Basic and acidic residues" evidence="15">
    <location>
        <begin position="113"/>
        <end position="133"/>
    </location>
</feature>
<evidence type="ECO:0000256" key="4">
    <source>
        <dbReference type="ARBA" id="ARBA00022525"/>
    </source>
</evidence>
<dbReference type="Pfam" id="PF02244">
    <property type="entry name" value="Propep_M14"/>
    <property type="match status" value="1"/>
</dbReference>
<dbReference type="RefSeq" id="XP_022657946.1">
    <property type="nucleotide sequence ID" value="XM_022802211.1"/>
</dbReference>
<keyword evidence="6" id="KW-0645">Protease</keyword>
<feature type="chain" id="PRO_5029523576" description="Peptidase M14 domain-containing protein" evidence="16">
    <location>
        <begin position="16"/>
        <end position="772"/>
    </location>
</feature>
<keyword evidence="12" id="KW-1015">Disulfide bond</keyword>
<evidence type="ECO:0000313" key="19">
    <source>
        <dbReference type="Proteomes" id="UP000594260"/>
    </source>
</evidence>
<dbReference type="SUPFAM" id="SSF53187">
    <property type="entry name" value="Zn-dependent exopeptidases"/>
    <property type="match status" value="1"/>
</dbReference>
<feature type="region of interest" description="Disordered" evidence="15">
    <location>
        <begin position="317"/>
        <end position="337"/>
    </location>
</feature>
<dbReference type="GO" id="GO:0006508">
    <property type="term" value="P:proteolysis"/>
    <property type="evidence" value="ECO:0007669"/>
    <property type="project" value="UniProtKB-KW"/>
</dbReference>
<evidence type="ECO:0000256" key="12">
    <source>
        <dbReference type="ARBA" id="ARBA00023157"/>
    </source>
</evidence>
<keyword evidence="7" id="KW-0479">Metal-binding</keyword>
<evidence type="ECO:0000256" key="6">
    <source>
        <dbReference type="ARBA" id="ARBA00022670"/>
    </source>
</evidence>
<dbReference type="InParanoid" id="A0A7M7KA13"/>
<dbReference type="FunFam" id="3.40.630.10:FF:000040">
    <property type="entry name" value="zinc carboxypeptidase"/>
    <property type="match status" value="1"/>
</dbReference>
<comment type="cofactor">
    <cofactor evidence="1">
        <name>Zn(2+)</name>
        <dbReference type="ChEBI" id="CHEBI:29105"/>
    </cofactor>
</comment>
<dbReference type="EnsemblMetazoa" id="XM_022802211">
    <property type="protein sequence ID" value="XP_022657946"/>
    <property type="gene ID" value="LOC111248985"/>
</dbReference>
<keyword evidence="10" id="KW-0862">Zinc</keyword>
<evidence type="ECO:0000256" key="10">
    <source>
        <dbReference type="ARBA" id="ARBA00022833"/>
    </source>
</evidence>
<dbReference type="PROSITE" id="PS52035">
    <property type="entry name" value="PEPTIDASE_M14"/>
    <property type="match status" value="1"/>
</dbReference>
<feature type="compositionally biased region" description="Basic and acidic residues" evidence="15">
    <location>
        <begin position="267"/>
        <end position="279"/>
    </location>
</feature>
<comment type="similarity">
    <text evidence="3 14">Belongs to the peptidase M14 family.</text>
</comment>
<dbReference type="InterPro" id="IPR003146">
    <property type="entry name" value="M14A_act_pep"/>
</dbReference>
<evidence type="ECO:0000256" key="7">
    <source>
        <dbReference type="ARBA" id="ARBA00022723"/>
    </source>
</evidence>
<feature type="region of interest" description="Disordered" evidence="15">
    <location>
        <begin position="113"/>
        <end position="144"/>
    </location>
</feature>
<evidence type="ECO:0000256" key="5">
    <source>
        <dbReference type="ARBA" id="ARBA00022645"/>
    </source>
</evidence>
<keyword evidence="4" id="KW-0964">Secreted</keyword>
<evidence type="ECO:0000256" key="13">
    <source>
        <dbReference type="ARBA" id="ARBA00057299"/>
    </source>
</evidence>
<dbReference type="Proteomes" id="UP000594260">
    <property type="component" value="Unplaced"/>
</dbReference>
<organism evidence="18 19">
    <name type="scientific">Varroa destructor</name>
    <name type="common">Honeybee mite</name>
    <dbReference type="NCBI Taxonomy" id="109461"/>
    <lineage>
        <taxon>Eukaryota</taxon>
        <taxon>Metazoa</taxon>
        <taxon>Ecdysozoa</taxon>
        <taxon>Arthropoda</taxon>
        <taxon>Chelicerata</taxon>
        <taxon>Arachnida</taxon>
        <taxon>Acari</taxon>
        <taxon>Parasitiformes</taxon>
        <taxon>Mesostigmata</taxon>
        <taxon>Gamasina</taxon>
        <taxon>Dermanyssoidea</taxon>
        <taxon>Varroidae</taxon>
        <taxon>Varroa</taxon>
    </lineage>
</organism>
<evidence type="ECO:0000256" key="15">
    <source>
        <dbReference type="SAM" id="MobiDB-lite"/>
    </source>
</evidence>
<dbReference type="InterPro" id="IPR036990">
    <property type="entry name" value="M14A-like_propep"/>
</dbReference>
<reference evidence="18" key="1">
    <citation type="submission" date="2021-01" db="UniProtKB">
        <authorList>
            <consortium name="EnsemblMetazoa"/>
        </authorList>
    </citation>
    <scope>IDENTIFICATION</scope>
</reference>
<feature type="active site" description="Proton donor/acceptor" evidence="14">
    <location>
        <position position="733"/>
    </location>
</feature>
<comment type="subcellular location">
    <subcellularLocation>
        <location evidence="2">Secreted</location>
    </subcellularLocation>
</comment>
<keyword evidence="8 16" id="KW-0732">Signal</keyword>
<evidence type="ECO:0000256" key="8">
    <source>
        <dbReference type="ARBA" id="ARBA00022729"/>
    </source>
</evidence>
<dbReference type="Pfam" id="PF00246">
    <property type="entry name" value="Peptidase_M14"/>
    <property type="match status" value="1"/>
</dbReference>
<dbReference type="InterPro" id="IPR000834">
    <property type="entry name" value="Peptidase_M14"/>
</dbReference>
<dbReference type="GO" id="GO:0005615">
    <property type="term" value="C:extracellular space"/>
    <property type="evidence" value="ECO:0007669"/>
    <property type="project" value="TreeGrafter"/>
</dbReference>
<evidence type="ECO:0000256" key="9">
    <source>
        <dbReference type="ARBA" id="ARBA00022801"/>
    </source>
</evidence>
<dbReference type="PANTHER" id="PTHR11705">
    <property type="entry name" value="PROTEASE FAMILY M14 CARBOXYPEPTIDASE A,B"/>
    <property type="match status" value="1"/>
</dbReference>
<accession>A0A7M7KA13</accession>
<dbReference type="KEGG" id="vde:111248985"/>
<protein>
    <recommendedName>
        <fullName evidence="17">Peptidase M14 domain-containing protein</fullName>
    </recommendedName>
</protein>
<evidence type="ECO:0000256" key="14">
    <source>
        <dbReference type="PROSITE-ProRule" id="PRU01379"/>
    </source>
</evidence>